<evidence type="ECO:0000313" key="1">
    <source>
        <dbReference type="EMBL" id="CAH4038625.1"/>
    </source>
</evidence>
<proteinExistence type="predicted"/>
<dbReference type="Proteomes" id="UP001152562">
    <property type="component" value="Unassembled WGS sequence"/>
</dbReference>
<dbReference type="EMBL" id="CALOZG010000087">
    <property type="protein sequence ID" value="CAH4038625.1"/>
    <property type="molecule type" value="Genomic_DNA"/>
</dbReference>
<keyword evidence="2" id="KW-1185">Reference proteome</keyword>
<comment type="caution">
    <text evidence="1">The sequence shown here is derived from an EMBL/GenBank/DDBJ whole genome shotgun (WGS) entry which is preliminary data.</text>
</comment>
<reference evidence="1" key="1">
    <citation type="submission" date="2022-05" db="EMBL/GenBank/DDBJ databases">
        <authorList>
            <person name="Okamura Y."/>
        </authorList>
    </citation>
    <scope>NUCLEOTIDE SEQUENCE</scope>
</reference>
<gene>
    <name evidence="1" type="ORF">PIBRA_LOCUS14156</name>
</gene>
<name>A0A9P0TYN0_PIEBR</name>
<dbReference type="AlphaFoldDB" id="A0A9P0TYN0"/>
<accession>A0A9P0TYN0</accession>
<evidence type="ECO:0000313" key="2">
    <source>
        <dbReference type="Proteomes" id="UP001152562"/>
    </source>
</evidence>
<sequence>MPKVPTCTVTTIMDEAETLSALKIMQIDQSVEIPHSKATVVRAENSQGDSTTIAHCWDAASGQCTKQFHFHRALVQDVDWH</sequence>
<organism evidence="1 2">
    <name type="scientific">Pieris brassicae</name>
    <name type="common">White butterfly</name>
    <name type="synonym">Large white butterfly</name>
    <dbReference type="NCBI Taxonomy" id="7116"/>
    <lineage>
        <taxon>Eukaryota</taxon>
        <taxon>Metazoa</taxon>
        <taxon>Ecdysozoa</taxon>
        <taxon>Arthropoda</taxon>
        <taxon>Hexapoda</taxon>
        <taxon>Insecta</taxon>
        <taxon>Pterygota</taxon>
        <taxon>Neoptera</taxon>
        <taxon>Endopterygota</taxon>
        <taxon>Lepidoptera</taxon>
        <taxon>Glossata</taxon>
        <taxon>Ditrysia</taxon>
        <taxon>Papilionoidea</taxon>
        <taxon>Pieridae</taxon>
        <taxon>Pierinae</taxon>
        <taxon>Pieris</taxon>
    </lineage>
</organism>
<protein>
    <submittedName>
        <fullName evidence="1">Uncharacterized protein</fullName>
    </submittedName>
</protein>